<organism evidence="1 2">
    <name type="scientific">Methylopila musalis</name>
    <dbReference type="NCBI Taxonomy" id="1134781"/>
    <lineage>
        <taxon>Bacteria</taxon>
        <taxon>Pseudomonadati</taxon>
        <taxon>Pseudomonadota</taxon>
        <taxon>Alphaproteobacteria</taxon>
        <taxon>Hyphomicrobiales</taxon>
        <taxon>Methylopilaceae</taxon>
        <taxon>Methylopila</taxon>
    </lineage>
</organism>
<comment type="caution">
    <text evidence="1">The sequence shown here is derived from an EMBL/GenBank/DDBJ whole genome shotgun (WGS) entry which is preliminary data.</text>
</comment>
<reference evidence="2" key="1">
    <citation type="journal article" date="2019" name="Int. J. Syst. Evol. Microbiol.">
        <title>The Global Catalogue of Microorganisms (GCM) 10K type strain sequencing project: providing services to taxonomists for standard genome sequencing and annotation.</title>
        <authorList>
            <consortium name="The Broad Institute Genomics Platform"/>
            <consortium name="The Broad Institute Genome Sequencing Center for Infectious Disease"/>
            <person name="Wu L."/>
            <person name="Ma J."/>
        </authorList>
    </citation>
    <scope>NUCLEOTIDE SEQUENCE [LARGE SCALE GENOMIC DNA]</scope>
    <source>
        <strain evidence="2">CCUG 61696</strain>
    </source>
</reference>
<accession>A0ABW3Z5B8</accession>
<evidence type="ECO:0008006" key="3">
    <source>
        <dbReference type="Google" id="ProtNLM"/>
    </source>
</evidence>
<name>A0ABW3Z5B8_9HYPH</name>
<keyword evidence="2" id="KW-1185">Reference proteome</keyword>
<protein>
    <recommendedName>
        <fullName evidence="3">Transposase</fullName>
    </recommendedName>
</protein>
<gene>
    <name evidence="1" type="ORF">ACFQ4O_05520</name>
</gene>
<sequence length="144" mass="16588">MKLATLQSSRLRSLTFGRGAVIIAGKSEDTNGVRVLVQDRDAWPNIPPSSSQKATLSFSRCATRQRNLVEHVFNCITDARHRRLMRPKSQKLLRRHQARSHPHLDQTVMSPFPQKYRLARKPLWEPTTHLQTLLIILLQYNGVE</sequence>
<dbReference type="Proteomes" id="UP001597171">
    <property type="component" value="Unassembled WGS sequence"/>
</dbReference>
<dbReference type="RefSeq" id="WP_378774663.1">
    <property type="nucleotide sequence ID" value="NZ_JBHTMX010000026.1"/>
</dbReference>
<proteinExistence type="predicted"/>
<evidence type="ECO:0000313" key="2">
    <source>
        <dbReference type="Proteomes" id="UP001597171"/>
    </source>
</evidence>
<evidence type="ECO:0000313" key="1">
    <source>
        <dbReference type="EMBL" id="MFD1331455.1"/>
    </source>
</evidence>
<dbReference type="EMBL" id="JBHTMX010000026">
    <property type="protein sequence ID" value="MFD1331455.1"/>
    <property type="molecule type" value="Genomic_DNA"/>
</dbReference>